<dbReference type="GO" id="GO:0051920">
    <property type="term" value="F:peroxiredoxin activity"/>
    <property type="evidence" value="ECO:0007669"/>
    <property type="project" value="InterPro"/>
</dbReference>
<dbReference type="PANTHER" id="PTHR34846:SF11">
    <property type="entry name" value="4-CARBOXYMUCONOLACTONE DECARBOXYLASE FAMILY PROTEIN (AFU_ORTHOLOGUE AFUA_6G11590)"/>
    <property type="match status" value="1"/>
</dbReference>
<dbReference type="SUPFAM" id="SSF69118">
    <property type="entry name" value="AhpD-like"/>
    <property type="match status" value="1"/>
</dbReference>
<evidence type="ECO:0000313" key="2">
    <source>
        <dbReference type="EMBL" id="KAF2752845.1"/>
    </source>
</evidence>
<reference evidence="2" key="1">
    <citation type="journal article" date="2020" name="Stud. Mycol.">
        <title>101 Dothideomycetes genomes: a test case for predicting lifestyles and emergence of pathogens.</title>
        <authorList>
            <person name="Haridas S."/>
            <person name="Albert R."/>
            <person name="Binder M."/>
            <person name="Bloem J."/>
            <person name="Labutti K."/>
            <person name="Salamov A."/>
            <person name="Andreopoulos B."/>
            <person name="Baker S."/>
            <person name="Barry K."/>
            <person name="Bills G."/>
            <person name="Bluhm B."/>
            <person name="Cannon C."/>
            <person name="Castanera R."/>
            <person name="Culley D."/>
            <person name="Daum C."/>
            <person name="Ezra D."/>
            <person name="Gonzalez J."/>
            <person name="Henrissat B."/>
            <person name="Kuo A."/>
            <person name="Liang C."/>
            <person name="Lipzen A."/>
            <person name="Lutzoni F."/>
            <person name="Magnuson J."/>
            <person name="Mondo S."/>
            <person name="Nolan M."/>
            <person name="Ohm R."/>
            <person name="Pangilinan J."/>
            <person name="Park H.-J."/>
            <person name="Ramirez L."/>
            <person name="Alfaro M."/>
            <person name="Sun H."/>
            <person name="Tritt A."/>
            <person name="Yoshinaga Y."/>
            <person name="Zwiers L.-H."/>
            <person name="Turgeon B."/>
            <person name="Goodwin S."/>
            <person name="Spatafora J."/>
            <person name="Crous P."/>
            <person name="Grigoriev I."/>
        </authorList>
    </citation>
    <scope>NUCLEOTIDE SEQUENCE</scope>
    <source>
        <strain evidence="2">CBS 121739</strain>
    </source>
</reference>
<gene>
    <name evidence="2" type="ORF">EJ05DRAFT_480867</name>
</gene>
<accession>A0A6A6VRR1</accession>
<dbReference type="InterPro" id="IPR003779">
    <property type="entry name" value="CMD-like"/>
</dbReference>
<dbReference type="OrthoDB" id="2567457at2759"/>
<dbReference type="PANTHER" id="PTHR34846">
    <property type="entry name" value="4-CARBOXYMUCONOLACTONE DECARBOXYLASE FAMILY PROTEIN (AFU_ORTHOLOGUE AFUA_6G11590)"/>
    <property type="match status" value="1"/>
</dbReference>
<name>A0A6A6VRR1_9PEZI</name>
<dbReference type="InterPro" id="IPR029032">
    <property type="entry name" value="AhpD-like"/>
</dbReference>
<dbReference type="RefSeq" id="XP_033595296.1">
    <property type="nucleotide sequence ID" value="XM_033744953.1"/>
</dbReference>
<proteinExistence type="predicted"/>
<dbReference type="AlphaFoldDB" id="A0A6A6VRR1"/>
<evidence type="ECO:0000259" key="1">
    <source>
        <dbReference type="Pfam" id="PF02627"/>
    </source>
</evidence>
<dbReference type="Gene3D" id="1.20.1290.10">
    <property type="entry name" value="AhpD-like"/>
    <property type="match status" value="1"/>
</dbReference>
<dbReference type="Pfam" id="PF02627">
    <property type="entry name" value="CMD"/>
    <property type="match status" value="1"/>
</dbReference>
<keyword evidence="3" id="KW-1185">Reference proteome</keyword>
<dbReference type="Proteomes" id="UP000799437">
    <property type="component" value="Unassembled WGS sequence"/>
</dbReference>
<organism evidence="2 3">
    <name type="scientific">Pseudovirgaria hyperparasitica</name>
    <dbReference type="NCBI Taxonomy" id="470096"/>
    <lineage>
        <taxon>Eukaryota</taxon>
        <taxon>Fungi</taxon>
        <taxon>Dikarya</taxon>
        <taxon>Ascomycota</taxon>
        <taxon>Pezizomycotina</taxon>
        <taxon>Dothideomycetes</taxon>
        <taxon>Dothideomycetes incertae sedis</taxon>
        <taxon>Acrospermales</taxon>
        <taxon>Acrospermaceae</taxon>
        <taxon>Pseudovirgaria</taxon>
    </lineage>
</organism>
<dbReference type="EMBL" id="ML996591">
    <property type="protein sequence ID" value="KAF2752845.1"/>
    <property type="molecule type" value="Genomic_DNA"/>
</dbReference>
<feature type="domain" description="Carboxymuconolactone decarboxylase-like" evidence="1">
    <location>
        <begin position="54"/>
        <end position="118"/>
    </location>
</feature>
<sequence>MSRFPKPSPESLTPEQQDLEARVFDFEFSKIPGLVWKDENDSLMGPYASLYYTPELIDSWFNLANAFVFQKCFTMKERELGCLAVLAACDCPFVLYAHSQIARKVGFSELQIKQAVSGKCPDGLEEPEAVVYKLALKLAKSRAPLPDEDFQAAESVLGKGKVASVGHLVAAYIYVTMMTNIGSAGSVPALKDGQFLAKKDITSE</sequence>
<protein>
    <recommendedName>
        <fullName evidence="1">Carboxymuconolactone decarboxylase-like domain-containing protein</fullName>
    </recommendedName>
</protein>
<dbReference type="GeneID" id="54486007"/>
<evidence type="ECO:0000313" key="3">
    <source>
        <dbReference type="Proteomes" id="UP000799437"/>
    </source>
</evidence>